<dbReference type="EC" id="3.6.1.27" evidence="2"/>
<feature type="transmembrane region" description="Helical" evidence="10">
    <location>
        <begin position="60"/>
        <end position="80"/>
    </location>
</feature>
<feature type="transmembrane region" description="Helical" evidence="10">
    <location>
        <begin position="156"/>
        <end position="176"/>
    </location>
</feature>
<evidence type="ECO:0000256" key="3">
    <source>
        <dbReference type="ARBA" id="ARBA00022475"/>
    </source>
</evidence>
<dbReference type="InterPro" id="IPR000326">
    <property type="entry name" value="PAP2/HPO"/>
</dbReference>
<evidence type="ECO:0000256" key="2">
    <source>
        <dbReference type="ARBA" id="ARBA00012374"/>
    </source>
</evidence>
<feature type="transmembrane region" description="Helical" evidence="10">
    <location>
        <begin position="34"/>
        <end position="54"/>
    </location>
</feature>
<evidence type="ECO:0000256" key="6">
    <source>
        <dbReference type="ARBA" id="ARBA00022989"/>
    </source>
</evidence>
<proteinExistence type="predicted"/>
<comment type="subcellular location">
    <subcellularLocation>
        <location evidence="1">Cell membrane</location>
        <topology evidence="1">Multi-pass membrane protein</topology>
    </subcellularLocation>
</comment>
<dbReference type="Gene3D" id="1.20.144.10">
    <property type="entry name" value="Phosphatidic acid phosphatase type 2/haloperoxidase"/>
    <property type="match status" value="1"/>
</dbReference>
<feature type="transmembrane region" description="Helical" evidence="10">
    <location>
        <begin position="124"/>
        <end position="144"/>
    </location>
</feature>
<evidence type="ECO:0000256" key="8">
    <source>
        <dbReference type="ARBA" id="ARBA00032707"/>
    </source>
</evidence>
<gene>
    <name evidence="12" type="ORF">GCM10009304_36390</name>
</gene>
<dbReference type="Pfam" id="PF01569">
    <property type="entry name" value="PAP2"/>
    <property type="match status" value="1"/>
</dbReference>
<evidence type="ECO:0000313" key="12">
    <source>
        <dbReference type="EMBL" id="GGK06876.1"/>
    </source>
</evidence>
<feature type="domain" description="Phosphatidic acid phosphatase type 2/haloperoxidase" evidence="11">
    <location>
        <begin position="61"/>
        <end position="171"/>
    </location>
</feature>
<dbReference type="InterPro" id="IPR036938">
    <property type="entry name" value="PAP2/HPO_sf"/>
</dbReference>
<comment type="catalytic activity">
    <reaction evidence="9">
        <text>di-trans,octa-cis-undecaprenyl diphosphate + H2O = di-trans,octa-cis-undecaprenyl phosphate + phosphate + H(+)</text>
        <dbReference type="Rhea" id="RHEA:28094"/>
        <dbReference type="ChEBI" id="CHEBI:15377"/>
        <dbReference type="ChEBI" id="CHEBI:15378"/>
        <dbReference type="ChEBI" id="CHEBI:43474"/>
        <dbReference type="ChEBI" id="CHEBI:58405"/>
        <dbReference type="ChEBI" id="CHEBI:60392"/>
        <dbReference type="EC" id="3.6.1.27"/>
    </reaction>
</comment>
<evidence type="ECO:0000256" key="1">
    <source>
        <dbReference type="ARBA" id="ARBA00004651"/>
    </source>
</evidence>
<dbReference type="SUPFAM" id="SSF48317">
    <property type="entry name" value="Acid phosphatase/Vanadium-dependent haloperoxidase"/>
    <property type="match status" value="1"/>
</dbReference>
<reference evidence="12" key="1">
    <citation type="journal article" date="2014" name="Int. J. Syst. Evol. Microbiol.">
        <title>Complete genome sequence of Corynebacterium casei LMG S-19264T (=DSM 44701T), isolated from a smear-ripened cheese.</title>
        <authorList>
            <consortium name="US DOE Joint Genome Institute (JGI-PGF)"/>
            <person name="Walter F."/>
            <person name="Albersmeier A."/>
            <person name="Kalinowski J."/>
            <person name="Ruckert C."/>
        </authorList>
    </citation>
    <scope>NUCLEOTIDE SEQUENCE</scope>
    <source>
        <strain evidence="12">JCM 30078</strain>
    </source>
</reference>
<dbReference type="GO" id="GO:0050380">
    <property type="term" value="F:undecaprenyl-diphosphatase activity"/>
    <property type="evidence" value="ECO:0007669"/>
    <property type="project" value="UniProtKB-EC"/>
</dbReference>
<dbReference type="GO" id="GO:0005886">
    <property type="term" value="C:plasma membrane"/>
    <property type="evidence" value="ECO:0007669"/>
    <property type="project" value="UniProtKB-SubCell"/>
</dbReference>
<evidence type="ECO:0000256" key="10">
    <source>
        <dbReference type="SAM" id="Phobius"/>
    </source>
</evidence>
<dbReference type="AlphaFoldDB" id="A0A917V129"/>
<dbReference type="RefSeq" id="WP_188985265.1">
    <property type="nucleotide sequence ID" value="NZ_BMPO01000009.1"/>
</dbReference>
<keyword evidence="6 10" id="KW-1133">Transmembrane helix</keyword>
<accession>A0A917V129</accession>
<evidence type="ECO:0000256" key="9">
    <source>
        <dbReference type="ARBA" id="ARBA00047594"/>
    </source>
</evidence>
<evidence type="ECO:0000313" key="13">
    <source>
        <dbReference type="Proteomes" id="UP000635983"/>
    </source>
</evidence>
<keyword evidence="13" id="KW-1185">Reference proteome</keyword>
<dbReference type="CDD" id="cd01610">
    <property type="entry name" value="PAP2_like"/>
    <property type="match status" value="1"/>
</dbReference>
<reference evidence="12" key="2">
    <citation type="submission" date="2020-09" db="EMBL/GenBank/DDBJ databases">
        <authorList>
            <person name="Sun Q."/>
            <person name="Ohkuma M."/>
        </authorList>
    </citation>
    <scope>NUCLEOTIDE SEQUENCE</scope>
    <source>
        <strain evidence="12">JCM 30078</strain>
    </source>
</reference>
<keyword evidence="7 10" id="KW-0472">Membrane</keyword>
<keyword evidence="3" id="KW-1003">Cell membrane</keyword>
<dbReference type="PANTHER" id="PTHR14969:SF62">
    <property type="entry name" value="DECAPRENYLPHOSPHORYL-5-PHOSPHORIBOSE PHOSPHATASE RV3807C-RELATED"/>
    <property type="match status" value="1"/>
</dbReference>
<evidence type="ECO:0000256" key="4">
    <source>
        <dbReference type="ARBA" id="ARBA00022692"/>
    </source>
</evidence>
<protein>
    <recommendedName>
        <fullName evidence="2">undecaprenyl-diphosphate phosphatase</fullName>
        <ecNumber evidence="2">3.6.1.27</ecNumber>
    </recommendedName>
    <alternativeName>
        <fullName evidence="8">Undecaprenyl pyrophosphate phosphatase</fullName>
    </alternativeName>
</protein>
<keyword evidence="4 10" id="KW-0812">Transmembrane</keyword>
<evidence type="ECO:0000256" key="7">
    <source>
        <dbReference type="ARBA" id="ARBA00023136"/>
    </source>
</evidence>
<keyword evidence="5" id="KW-0378">Hydrolase</keyword>
<evidence type="ECO:0000256" key="5">
    <source>
        <dbReference type="ARBA" id="ARBA00022801"/>
    </source>
</evidence>
<dbReference type="Proteomes" id="UP000635983">
    <property type="component" value="Unassembled WGS sequence"/>
</dbReference>
<dbReference type="EMBL" id="BMPO01000009">
    <property type="protein sequence ID" value="GGK06876.1"/>
    <property type="molecule type" value="Genomic_DNA"/>
</dbReference>
<dbReference type="SMART" id="SM00014">
    <property type="entry name" value="acidPPc"/>
    <property type="match status" value="1"/>
</dbReference>
<name>A0A917V129_9PSED</name>
<comment type="caution">
    <text evidence="12">The sequence shown here is derived from an EMBL/GenBank/DDBJ whole genome shotgun (WGS) entry which is preliminary data.</text>
</comment>
<sequence>MNARVRSIRVREQDWCLLANQWGSRLAIRRAFAVASRLGDGGAWYALMLALIVVDGADGLTAATHMGLTALAAVLLYRWLKHHTKRPRPFAQDVRIQALVAPLDEFSFPSGHTLHAVSFTAVALAYYPVLAPLLIPFAAAVAASRVVLGLHYPSDVLAATAIGGLLATLSLWAATLL</sequence>
<evidence type="ECO:0000259" key="11">
    <source>
        <dbReference type="SMART" id="SM00014"/>
    </source>
</evidence>
<organism evidence="12 13">
    <name type="scientific">Pseudomonas matsuisoli</name>
    <dbReference type="NCBI Taxonomy" id="1515666"/>
    <lineage>
        <taxon>Bacteria</taxon>
        <taxon>Pseudomonadati</taxon>
        <taxon>Pseudomonadota</taxon>
        <taxon>Gammaproteobacteria</taxon>
        <taxon>Pseudomonadales</taxon>
        <taxon>Pseudomonadaceae</taxon>
        <taxon>Pseudomonas</taxon>
    </lineage>
</organism>
<dbReference type="PANTHER" id="PTHR14969">
    <property type="entry name" value="SPHINGOSINE-1-PHOSPHATE PHOSPHOHYDROLASE"/>
    <property type="match status" value="1"/>
</dbReference>